<evidence type="ECO:0000256" key="3">
    <source>
        <dbReference type="ARBA" id="ARBA00022679"/>
    </source>
</evidence>
<dbReference type="InterPro" id="IPR043128">
    <property type="entry name" value="Rev_trsase/Diguanyl_cyclase"/>
</dbReference>
<proteinExistence type="predicted"/>
<evidence type="ECO:0000259" key="8">
    <source>
        <dbReference type="PROSITE" id="PS50507"/>
    </source>
</evidence>
<dbReference type="GO" id="GO:0003723">
    <property type="term" value="F:RNA binding"/>
    <property type="evidence" value="ECO:0007669"/>
    <property type="project" value="InterPro"/>
</dbReference>
<name>A0A2H4ZLS7_9TOMB</name>
<dbReference type="CDD" id="cd23234">
    <property type="entry name" value="Calvusvirinae_RdRp"/>
    <property type="match status" value="1"/>
</dbReference>
<reference evidence="9" key="1">
    <citation type="submission" date="2017-12" db="EMBL/GenBank/DDBJ databases">
        <title>Genomic characterisation and evolutionary relationship of Groundnut rosette virus from in western Kenya.</title>
        <authorList>
            <person name="Wainaina J.M."/>
            <person name="Kubtako L."/>
            <person name="Harvey J."/>
            <person name="Ateka E."/>
            <person name="Makori T."/>
            <person name="Karanja D."/>
            <person name="Kehoe M.A."/>
            <person name="Boykin L.M."/>
        </authorList>
    </citation>
    <scope>NUCLEOTIDE SEQUENCE</scope>
    <source>
        <strain evidence="9">SRF57</strain>
    </source>
</reference>
<organism evidence="9">
    <name type="scientific">Groundnut rosette virus</name>
    <dbReference type="NCBI Taxonomy" id="47740"/>
    <lineage>
        <taxon>Viruses</taxon>
        <taxon>Riboviria</taxon>
        <taxon>Orthornavirae</taxon>
        <taxon>Kitrinoviricota</taxon>
        <taxon>Tolucaviricetes</taxon>
        <taxon>Tolivirales</taxon>
        <taxon>Tombusviridae</taxon>
        <taxon>Calvusvirinae</taxon>
        <taxon>Umbravirus</taxon>
        <taxon>Umbravirus arachidis</taxon>
    </lineage>
</organism>
<sequence length="852" mass="94893">MPGLQQLHKFTTKSIRHIMDWLRPTFTPSAGVKARQECAALYGDDWALLITQSRMTLTAEAQVVAWYEGGAEVNGFIPAVNETTAVPPAAAVVAEPPCPPPEIDGEDDSSWVAMLPAPPTHEVVMGRAPTLEETHGASRLQIVPYTGGARTIREDEVLPLADPVIYLPGSPSHPRAIIRALGKIADAWVSVKRYLEALRATEPQVEVGGPCNMKLQVEGAPMAYMNAQTIAMELRAMFGCQANTPANRELGNRVARDILRDCCGATREQIWYLSSLALHMWFQPTLCDLAIGAGAQNFLVGEVYARSGVETQVKPKILSPQIKVKLAARPRPVKRVSYNVDVLGPSTDFGVHNNSLNNLVRGVNERVFYTNNDGKLPLAPAAGAFQKIDCAALKQFRVTPWTLEDVWMSYKGSQRVRYKQAVDSLNIRPLSKSDARVSTFIKAEKVNFKAKPDPAPRVIQPRDPRFNAVFAKYIKPLEPLLYKALGKLYKYPCVAKGFNAVETGEIVAKKWKMFANPVCVGLDASRFDQHVSVDALRFTHGVYRRFIKNPEFDKLLRWMYTNRCRGAAKDGFVKYTVNGCRMSGDMDTALGNCVLMVLMTRHLLLSLGIPHELLDNGDDCIVIMDQEHLARFNDAVKPYYSNLGFTMKVEEPVYSLERVDFCQTRPVYDGKKWRMVRHITSVAKDCCTVINWEQLPAWLTAIGECGIAVAGGIPVHNSFLRYLMRVGGAKGGVENHLLWKNEGLSWYRMGMDLSHEKTVSEEARLSFCAAFGISPAMQCALEELYDNLGAPTVNGCDYRTVKTRDCREIQCMPPRHYNHYFEDCGMQPAGSQEQYVNPGSTIFEAAALWVQC</sequence>
<dbReference type="InterPro" id="IPR043502">
    <property type="entry name" value="DNA/RNA_pol_sf"/>
</dbReference>
<keyword evidence="4 7" id="KW-0548">Nucleotidyltransferase</keyword>
<dbReference type="PROSITE" id="PS50507">
    <property type="entry name" value="RDRP_SSRNA_POS"/>
    <property type="match status" value="1"/>
</dbReference>
<evidence type="ECO:0000256" key="4">
    <source>
        <dbReference type="ARBA" id="ARBA00022695"/>
    </source>
</evidence>
<dbReference type="InterPro" id="IPR002166">
    <property type="entry name" value="RNA_pol_HCV"/>
</dbReference>
<dbReference type="InterPro" id="IPR007094">
    <property type="entry name" value="RNA-dir_pol_PSvirus"/>
</dbReference>
<comment type="catalytic activity">
    <reaction evidence="7">
        <text>RNA(n) + a ribonucleoside 5'-triphosphate = RNA(n+1) + diphosphate</text>
        <dbReference type="Rhea" id="RHEA:21248"/>
        <dbReference type="Rhea" id="RHEA-COMP:14527"/>
        <dbReference type="Rhea" id="RHEA-COMP:17342"/>
        <dbReference type="ChEBI" id="CHEBI:33019"/>
        <dbReference type="ChEBI" id="CHEBI:61557"/>
        <dbReference type="ChEBI" id="CHEBI:140395"/>
        <dbReference type="EC" id="2.7.7.48"/>
    </reaction>
</comment>
<dbReference type="SUPFAM" id="SSF56672">
    <property type="entry name" value="DNA/RNA polymerases"/>
    <property type="match status" value="1"/>
</dbReference>
<keyword evidence="2 7" id="KW-0696">RNA-directed RNA polymerase</keyword>
<dbReference type="EMBL" id="MG646922">
    <property type="protein sequence ID" value="AUG31436.1"/>
    <property type="molecule type" value="Genomic_RNA"/>
</dbReference>
<evidence type="ECO:0000256" key="1">
    <source>
        <dbReference type="ARBA" id="ARBA00012494"/>
    </source>
</evidence>
<evidence type="ECO:0000256" key="5">
    <source>
        <dbReference type="ARBA" id="ARBA00022741"/>
    </source>
</evidence>
<evidence type="ECO:0000313" key="9">
    <source>
        <dbReference type="EMBL" id="AUG31436.1"/>
    </source>
</evidence>
<dbReference type="GO" id="GO:0003968">
    <property type="term" value="F:RNA-directed RNA polymerase activity"/>
    <property type="evidence" value="ECO:0007669"/>
    <property type="project" value="UniProtKB-KW"/>
</dbReference>
<feature type="domain" description="RdRp catalytic" evidence="8">
    <location>
        <begin position="517"/>
        <end position="632"/>
    </location>
</feature>
<protein>
    <recommendedName>
        <fullName evidence="1 7">RNA-directed RNA polymerase</fullName>
        <ecNumber evidence="1 7">2.7.7.48</ecNumber>
    </recommendedName>
</protein>
<keyword evidence="3 7" id="KW-0808">Transferase</keyword>
<keyword evidence="5 7" id="KW-0547">Nucleotide-binding</keyword>
<keyword evidence="6 7" id="KW-0693">Viral RNA replication</keyword>
<accession>A0A2H4ZLS7</accession>
<dbReference type="GO" id="GO:0000166">
    <property type="term" value="F:nucleotide binding"/>
    <property type="evidence" value="ECO:0007669"/>
    <property type="project" value="UniProtKB-KW"/>
</dbReference>
<dbReference type="GO" id="GO:0039694">
    <property type="term" value="P:viral RNA genome replication"/>
    <property type="evidence" value="ECO:0007669"/>
    <property type="project" value="InterPro"/>
</dbReference>
<dbReference type="Gene3D" id="3.30.70.270">
    <property type="match status" value="1"/>
</dbReference>
<evidence type="ECO:0000256" key="2">
    <source>
        <dbReference type="ARBA" id="ARBA00022484"/>
    </source>
</evidence>
<evidence type="ECO:0000256" key="6">
    <source>
        <dbReference type="ARBA" id="ARBA00022953"/>
    </source>
</evidence>
<dbReference type="Pfam" id="PF00998">
    <property type="entry name" value="RdRP_3"/>
    <property type="match status" value="1"/>
</dbReference>
<evidence type="ECO:0000256" key="7">
    <source>
        <dbReference type="RuleBase" id="RU363062"/>
    </source>
</evidence>
<dbReference type="EC" id="2.7.7.48" evidence="1 7"/>